<gene>
    <name evidence="3" type="ORF">TCAL_16901</name>
</gene>
<organism evidence="3 4">
    <name type="scientific">Tigriopus californicus</name>
    <name type="common">Marine copepod</name>
    <dbReference type="NCBI Taxonomy" id="6832"/>
    <lineage>
        <taxon>Eukaryota</taxon>
        <taxon>Metazoa</taxon>
        <taxon>Ecdysozoa</taxon>
        <taxon>Arthropoda</taxon>
        <taxon>Crustacea</taxon>
        <taxon>Multicrustacea</taxon>
        <taxon>Hexanauplia</taxon>
        <taxon>Copepoda</taxon>
        <taxon>Harpacticoida</taxon>
        <taxon>Harpacticidae</taxon>
        <taxon>Tigriopus</taxon>
    </lineage>
</organism>
<accession>A0A553P8A6</accession>
<dbReference type="Proteomes" id="UP000318571">
    <property type="component" value="Chromosome 3"/>
</dbReference>
<reference evidence="3 4" key="1">
    <citation type="journal article" date="2018" name="Nat. Ecol. Evol.">
        <title>Genomic signatures of mitonuclear coevolution across populations of Tigriopus californicus.</title>
        <authorList>
            <person name="Barreto F.S."/>
            <person name="Watson E.T."/>
            <person name="Lima T.G."/>
            <person name="Willett C.S."/>
            <person name="Edmands S."/>
            <person name="Li W."/>
            <person name="Burton R.S."/>
        </authorList>
    </citation>
    <scope>NUCLEOTIDE SEQUENCE [LARGE SCALE GENOMIC DNA]</scope>
    <source>
        <strain evidence="3 4">San Diego</strain>
    </source>
</reference>
<feature type="signal peptide" evidence="2">
    <location>
        <begin position="1"/>
        <end position="15"/>
    </location>
</feature>
<evidence type="ECO:0000313" key="3">
    <source>
        <dbReference type="EMBL" id="TRY73914.1"/>
    </source>
</evidence>
<name>A0A553P8A6_TIGCA</name>
<dbReference type="EMBL" id="VCGU01000007">
    <property type="protein sequence ID" value="TRY73914.1"/>
    <property type="molecule type" value="Genomic_DNA"/>
</dbReference>
<feature type="region of interest" description="Disordered" evidence="1">
    <location>
        <begin position="16"/>
        <end position="43"/>
    </location>
</feature>
<evidence type="ECO:0000256" key="2">
    <source>
        <dbReference type="SAM" id="SignalP"/>
    </source>
</evidence>
<feature type="chain" id="PRO_5022145261" evidence="2">
    <location>
        <begin position="16"/>
        <end position="75"/>
    </location>
</feature>
<evidence type="ECO:0000256" key="1">
    <source>
        <dbReference type="SAM" id="MobiDB-lite"/>
    </source>
</evidence>
<keyword evidence="4" id="KW-1185">Reference proteome</keyword>
<evidence type="ECO:0000313" key="4">
    <source>
        <dbReference type="Proteomes" id="UP000318571"/>
    </source>
</evidence>
<proteinExistence type="predicted"/>
<dbReference type="AlphaFoldDB" id="A0A553P8A6"/>
<keyword evidence="2" id="KW-0732">Signal</keyword>
<protein>
    <submittedName>
        <fullName evidence="3">Uncharacterized protein</fullName>
    </submittedName>
</protein>
<sequence length="75" mass="8004">MLLVLSALAMMSAQASTLSSETDPTLSRPFSGDSIPTQTPHSVGIDIPDYIANGGKADALKHMSDKMKAMGRRRK</sequence>
<comment type="caution">
    <text evidence="3">The sequence shown here is derived from an EMBL/GenBank/DDBJ whole genome shotgun (WGS) entry which is preliminary data.</text>
</comment>